<evidence type="ECO:0000313" key="12">
    <source>
        <dbReference type="Proteomes" id="UP001516023"/>
    </source>
</evidence>
<keyword evidence="3" id="KW-0808">Transferase</keyword>
<dbReference type="Gene3D" id="3.40.50.150">
    <property type="entry name" value="Vaccinia Virus protein VP39"/>
    <property type="match status" value="1"/>
</dbReference>
<evidence type="ECO:0000256" key="2">
    <source>
        <dbReference type="ARBA" id="ARBA00022603"/>
    </source>
</evidence>
<dbReference type="InterPro" id="IPR008576">
    <property type="entry name" value="MeTrfase_NTM1"/>
</dbReference>
<accession>A0ABD3NZL7</accession>
<evidence type="ECO:0000256" key="4">
    <source>
        <dbReference type="ARBA" id="ARBA00022691"/>
    </source>
</evidence>
<comment type="catalytic activity">
    <reaction evidence="10">
        <text>N-terminal L-alanyl-L-prolyl-L-lysyl-[protein] + 3 S-adenosyl-L-methionine = N-terminal N,N,N-trimethyl-L-alanyl-L-prolyl-L-lysyl-[protein] + 3 S-adenosyl-L-homocysteine + 3 H(+)</text>
        <dbReference type="Rhea" id="RHEA:54712"/>
        <dbReference type="Rhea" id="RHEA-COMP:13785"/>
        <dbReference type="Rhea" id="RHEA-COMP:13971"/>
        <dbReference type="ChEBI" id="CHEBI:15378"/>
        <dbReference type="ChEBI" id="CHEBI:57856"/>
        <dbReference type="ChEBI" id="CHEBI:59789"/>
        <dbReference type="ChEBI" id="CHEBI:138057"/>
        <dbReference type="ChEBI" id="CHEBI:138315"/>
        <dbReference type="EC" id="2.1.1.244"/>
    </reaction>
</comment>
<comment type="catalytic activity">
    <reaction evidence="8">
        <text>N-terminal L-seryl-L-prolyl-L-lysyl-[protein] + 3 S-adenosyl-L-methionine = N-terminal N,N,N-trimethyl-L-seryl-L-prolyl-L-lysyl-[protein] + 3 S-adenosyl-L-homocysteine + 3 H(+)</text>
        <dbReference type="Rhea" id="RHEA:54724"/>
        <dbReference type="Rhea" id="RHEA-COMP:13789"/>
        <dbReference type="Rhea" id="RHEA-COMP:13973"/>
        <dbReference type="ChEBI" id="CHEBI:15378"/>
        <dbReference type="ChEBI" id="CHEBI:57856"/>
        <dbReference type="ChEBI" id="CHEBI:59789"/>
        <dbReference type="ChEBI" id="CHEBI:138061"/>
        <dbReference type="ChEBI" id="CHEBI:138317"/>
        <dbReference type="EC" id="2.1.1.244"/>
    </reaction>
</comment>
<comment type="caution">
    <text evidence="11">The sequence shown here is derived from an EMBL/GenBank/DDBJ whole genome shotgun (WGS) entry which is preliminary data.</text>
</comment>
<evidence type="ECO:0000256" key="8">
    <source>
        <dbReference type="ARBA" id="ARBA00047306"/>
    </source>
</evidence>
<gene>
    <name evidence="11" type="ORF">HJC23_011081</name>
</gene>
<sequence length="245" mass="26852">MQQMHKSSFYLANAAFWSQGGYGGLTDDEAMIGDDGCEDDGIEGLAFLDRYLAGEGERSPTKPLKMDHAVDAGAGVGRLTKWILLKRYNAVRLVEADGALSRRSRTYLGHKRADRCTFTIARLESLDAAAAWGKGGIAAGADLVWLQWTLQYLTDEDAVAALKSLSRCLTKDTGVMIVKENRPYGVARADRFQMDTPAVSGRYDITRTDDHHRLLFDLAGLVVDLREEGVETNSYALVVKPSVCG</sequence>
<evidence type="ECO:0000256" key="9">
    <source>
        <dbReference type="ARBA" id="ARBA00047885"/>
    </source>
</evidence>
<reference evidence="11 12" key="1">
    <citation type="journal article" date="2020" name="G3 (Bethesda)">
        <title>Improved Reference Genome for Cyclotella cryptica CCMP332, a Model for Cell Wall Morphogenesis, Salinity Adaptation, and Lipid Production in Diatoms (Bacillariophyta).</title>
        <authorList>
            <person name="Roberts W.R."/>
            <person name="Downey K.M."/>
            <person name="Ruck E.C."/>
            <person name="Traller J.C."/>
            <person name="Alverson A.J."/>
        </authorList>
    </citation>
    <scope>NUCLEOTIDE SEQUENCE [LARGE SCALE GENOMIC DNA]</scope>
    <source>
        <strain evidence="11 12">CCMP332</strain>
    </source>
</reference>
<evidence type="ECO:0000256" key="5">
    <source>
        <dbReference type="ARBA" id="ARBA00039112"/>
    </source>
</evidence>
<evidence type="ECO:0000256" key="6">
    <source>
        <dbReference type="ARBA" id="ARBA00039449"/>
    </source>
</evidence>
<dbReference type="SUPFAM" id="SSF53335">
    <property type="entry name" value="S-adenosyl-L-methionine-dependent methyltransferases"/>
    <property type="match status" value="1"/>
</dbReference>
<dbReference type="PANTHER" id="PTHR12753:SF0">
    <property type="entry name" value="ALPHA N-TERMINAL PROTEIN METHYLTRANSFERASE 1"/>
    <property type="match status" value="1"/>
</dbReference>
<dbReference type="EMBL" id="JABMIG020000337">
    <property type="protein sequence ID" value="KAL3780832.1"/>
    <property type="molecule type" value="Genomic_DNA"/>
</dbReference>
<organism evidence="11 12">
    <name type="scientific">Cyclotella cryptica</name>
    <dbReference type="NCBI Taxonomy" id="29204"/>
    <lineage>
        <taxon>Eukaryota</taxon>
        <taxon>Sar</taxon>
        <taxon>Stramenopiles</taxon>
        <taxon>Ochrophyta</taxon>
        <taxon>Bacillariophyta</taxon>
        <taxon>Coscinodiscophyceae</taxon>
        <taxon>Thalassiosirophycidae</taxon>
        <taxon>Stephanodiscales</taxon>
        <taxon>Stephanodiscaceae</taxon>
        <taxon>Cyclotella</taxon>
    </lineage>
</organism>
<proteinExistence type="inferred from homology"/>
<evidence type="ECO:0000256" key="1">
    <source>
        <dbReference type="ARBA" id="ARBA00009059"/>
    </source>
</evidence>
<protein>
    <recommendedName>
        <fullName evidence="6">Alpha N-terminal protein methyltransferase 1</fullName>
        <ecNumber evidence="5">2.1.1.244</ecNumber>
    </recommendedName>
    <alternativeName>
        <fullName evidence="7">X-Pro-Lys N-terminal protein methyltransferase 1</fullName>
    </alternativeName>
</protein>
<keyword evidence="12" id="KW-1185">Reference proteome</keyword>
<evidence type="ECO:0000313" key="11">
    <source>
        <dbReference type="EMBL" id="KAL3780832.1"/>
    </source>
</evidence>
<dbReference type="InterPro" id="IPR029063">
    <property type="entry name" value="SAM-dependent_MTases_sf"/>
</dbReference>
<keyword evidence="4" id="KW-0949">S-adenosyl-L-methionine</keyword>
<comment type="similarity">
    <text evidence="1">Belongs to the methyltransferase superfamily. NTM1 family.</text>
</comment>
<dbReference type="GO" id="GO:0032259">
    <property type="term" value="P:methylation"/>
    <property type="evidence" value="ECO:0007669"/>
    <property type="project" value="UniProtKB-KW"/>
</dbReference>
<evidence type="ECO:0000256" key="10">
    <source>
        <dbReference type="ARBA" id="ARBA00048167"/>
    </source>
</evidence>
<name>A0ABD3NZL7_9STRA</name>
<comment type="catalytic activity">
    <reaction evidence="9">
        <text>N-terminal L-prolyl-L-prolyl-L-lysyl-[protein] + 2 S-adenosyl-L-methionine = N-terminal N,N-dimethyl-L-prolyl-L-prolyl-L-lysyl-[protein] + 2 S-adenosyl-L-homocysteine + 2 H(+)</text>
        <dbReference type="Rhea" id="RHEA:54736"/>
        <dbReference type="Rhea" id="RHEA-COMP:13787"/>
        <dbReference type="Rhea" id="RHEA-COMP:13974"/>
        <dbReference type="ChEBI" id="CHEBI:15378"/>
        <dbReference type="ChEBI" id="CHEBI:57856"/>
        <dbReference type="ChEBI" id="CHEBI:59789"/>
        <dbReference type="ChEBI" id="CHEBI:138059"/>
        <dbReference type="ChEBI" id="CHEBI:138318"/>
        <dbReference type="EC" id="2.1.1.244"/>
    </reaction>
</comment>
<evidence type="ECO:0000256" key="3">
    <source>
        <dbReference type="ARBA" id="ARBA00022679"/>
    </source>
</evidence>
<dbReference type="PANTHER" id="PTHR12753">
    <property type="entry name" value="AD-003 - RELATED"/>
    <property type="match status" value="1"/>
</dbReference>
<dbReference type="AlphaFoldDB" id="A0ABD3NZL7"/>
<keyword evidence="2" id="KW-0489">Methyltransferase</keyword>
<dbReference type="GO" id="GO:0071885">
    <property type="term" value="F:N-terminal protein N-methyltransferase activity"/>
    <property type="evidence" value="ECO:0007669"/>
    <property type="project" value="UniProtKB-EC"/>
</dbReference>
<evidence type="ECO:0000256" key="7">
    <source>
        <dbReference type="ARBA" id="ARBA00043129"/>
    </source>
</evidence>
<dbReference type="Proteomes" id="UP001516023">
    <property type="component" value="Unassembled WGS sequence"/>
</dbReference>
<dbReference type="EC" id="2.1.1.244" evidence="5"/>
<dbReference type="Pfam" id="PF05891">
    <property type="entry name" value="Methyltransf_PK"/>
    <property type="match status" value="1"/>
</dbReference>